<accession>A0A8T9MQM8</accession>
<feature type="chain" id="PRO_5044896855" evidence="1">
    <location>
        <begin position="22"/>
        <end position="133"/>
    </location>
</feature>
<dbReference type="RefSeq" id="WP_027009621.1">
    <property type="nucleotide sequence ID" value="NZ_CP091521.1"/>
</dbReference>
<reference evidence="2" key="1">
    <citation type="journal article" date="2022" name="Res Sq">
        <title>Evolution of multicellular longitudinally dividing oral cavity symbionts (Neisseriaceae).</title>
        <authorList>
            <person name="Nyongesa S."/>
            <person name="Weber P."/>
            <person name="Bernet E."/>
            <person name="Pullido F."/>
            <person name="Nieckarz M."/>
            <person name="Delaby M."/>
            <person name="Nieves C."/>
            <person name="Viehboeck T."/>
            <person name="Krause N."/>
            <person name="Rivera-Millot A."/>
            <person name="Nakamura A."/>
            <person name="Vischer N."/>
            <person name="VanNieuwenhze M."/>
            <person name="Brun Y."/>
            <person name="Cava F."/>
            <person name="Bulgheresi S."/>
            <person name="Veyrier F."/>
        </authorList>
    </citation>
    <scope>NUCLEOTIDE SEQUENCE</scope>
    <source>
        <strain evidence="2">17694</strain>
    </source>
</reference>
<evidence type="ECO:0000313" key="2">
    <source>
        <dbReference type="EMBL" id="UOP04210.2"/>
    </source>
</evidence>
<keyword evidence="1" id="KW-0732">Signal</keyword>
<sequence>MKAKILMLSVALLGASLPALAAPKQKDTVVREFTAASGDGNNGWRAVVKGNRMALETVRNSLYYPNLRVQRSAYAKGVEFTAKTPHGEAVLNIRGQRCRDHNGKMNEFTAVLHYRGKSVKGCAVRGAYGHAPT</sequence>
<protein>
    <submittedName>
        <fullName evidence="2">Uncharacterized protein</fullName>
    </submittedName>
</protein>
<organism evidence="2 3">
    <name type="scientific">Conchiformibius kuhniae</name>
    <dbReference type="NCBI Taxonomy" id="211502"/>
    <lineage>
        <taxon>Bacteria</taxon>
        <taxon>Pseudomonadati</taxon>
        <taxon>Pseudomonadota</taxon>
        <taxon>Betaproteobacteria</taxon>
        <taxon>Neisseriales</taxon>
        <taxon>Neisseriaceae</taxon>
        <taxon>Conchiformibius</taxon>
    </lineage>
</organism>
<dbReference type="AlphaFoldDB" id="A0A8T9MQM8"/>
<proteinExistence type="predicted"/>
<keyword evidence="3" id="KW-1185">Reference proteome</keyword>
<feature type="signal peptide" evidence="1">
    <location>
        <begin position="1"/>
        <end position="21"/>
    </location>
</feature>
<name>A0A8T9MQM8_9NEIS</name>
<dbReference type="Proteomes" id="UP000831534">
    <property type="component" value="Chromosome"/>
</dbReference>
<dbReference type="KEGG" id="ckh:LVJ77_07200"/>
<reference evidence="2" key="2">
    <citation type="submission" date="2024-09" db="EMBL/GenBank/DDBJ databases">
        <authorList>
            <person name="Veyrier F.J."/>
        </authorList>
    </citation>
    <scope>NUCLEOTIDE SEQUENCE</scope>
    <source>
        <strain evidence="2">17694</strain>
    </source>
</reference>
<evidence type="ECO:0000256" key="1">
    <source>
        <dbReference type="SAM" id="SignalP"/>
    </source>
</evidence>
<dbReference type="EMBL" id="CP091521">
    <property type="protein sequence ID" value="UOP04210.2"/>
    <property type="molecule type" value="Genomic_DNA"/>
</dbReference>
<evidence type="ECO:0000313" key="3">
    <source>
        <dbReference type="Proteomes" id="UP000831534"/>
    </source>
</evidence>
<gene>
    <name evidence="2" type="ORF">LVJ77_07200</name>
</gene>